<dbReference type="Pfam" id="PF00043">
    <property type="entry name" value="GST_C"/>
    <property type="match status" value="1"/>
</dbReference>
<keyword evidence="10" id="KW-1185">Reference proteome</keyword>
<evidence type="ECO:0000256" key="5">
    <source>
        <dbReference type="ARBA" id="ARBA00022917"/>
    </source>
</evidence>
<feature type="compositionally biased region" description="Low complexity" evidence="7">
    <location>
        <begin position="205"/>
        <end position="215"/>
    </location>
</feature>
<evidence type="ECO:0000256" key="7">
    <source>
        <dbReference type="SAM" id="MobiDB-lite"/>
    </source>
</evidence>
<name>A0A316VAA0_9BASI</name>
<evidence type="ECO:0000256" key="3">
    <source>
        <dbReference type="ARBA" id="ARBA00022555"/>
    </source>
</evidence>
<dbReference type="InterPro" id="IPR036282">
    <property type="entry name" value="Glutathione-S-Trfase_C_sf"/>
</dbReference>
<dbReference type="CDD" id="cd02799">
    <property type="entry name" value="tRNA_bind_EMAP-II_like"/>
    <property type="match status" value="1"/>
</dbReference>
<dbReference type="GO" id="GO:0000049">
    <property type="term" value="F:tRNA binding"/>
    <property type="evidence" value="ECO:0007669"/>
    <property type="project" value="UniProtKB-UniRule"/>
</dbReference>
<dbReference type="GO" id="GO:0006412">
    <property type="term" value="P:translation"/>
    <property type="evidence" value="ECO:0007669"/>
    <property type="project" value="UniProtKB-KW"/>
</dbReference>
<keyword evidence="3 6" id="KW-0820">tRNA-binding</keyword>
<keyword evidence="5" id="KW-0648">Protein biosynthesis</keyword>
<dbReference type="Pfam" id="PF01588">
    <property type="entry name" value="tRNA_bind"/>
    <property type="match status" value="1"/>
</dbReference>
<dbReference type="PROSITE" id="PS50886">
    <property type="entry name" value="TRBD"/>
    <property type="match status" value="1"/>
</dbReference>
<reference evidence="9 10" key="1">
    <citation type="journal article" date="2018" name="Mol. Biol. Evol.">
        <title>Broad Genomic Sampling Reveals a Smut Pathogenic Ancestry of the Fungal Clade Ustilaginomycotina.</title>
        <authorList>
            <person name="Kijpornyongpan T."/>
            <person name="Mondo S.J."/>
            <person name="Barry K."/>
            <person name="Sandor L."/>
            <person name="Lee J."/>
            <person name="Lipzen A."/>
            <person name="Pangilinan J."/>
            <person name="LaButti K."/>
            <person name="Hainaut M."/>
            <person name="Henrissat B."/>
            <person name="Grigoriev I.V."/>
            <person name="Spatafora J.W."/>
            <person name="Aime M.C."/>
        </authorList>
    </citation>
    <scope>NUCLEOTIDE SEQUENCE [LARGE SCALE GENOMIC DNA]</scope>
    <source>
        <strain evidence="9 10">MCA 3882</strain>
    </source>
</reference>
<sequence>MDVRRNALRISGTRTARAEAGNDPFTSQKRVQVRPTAFLSRLFRSSRLSIRHRVGLTAISFLSALYSFRNSHPLDRKFFSRKSPSQVLDRVLANKTFIAGNAISLADLGLFSSLYDQVSKLPAAEQYAHLNVTRYVSHISHVASQLPHDNASQYAAFDPTFEGQPTIERKDVAAEKQKAKEQKQAAQTAKEHSANAEKEGKAEKGGLAAVAAAPGAKKEKKPKGEAAGGGKKKNEPAAPTIPIPSQVDLRVGKIVKVERHPDADSLYLEQVDFGEPEGPRTILSGLVNYVPIEKMQDRWVVGVCNLKPASMRGIKSYGMLLCASQKDAKDAGVEPVHPPEGSAVGDCVYVEGYEGLEPETQLNPKKKIFETIQPNYTTTEGFECAWVGAGPQDQESGEKTNRLIRTAKGVITAPGFAGAQLS</sequence>
<evidence type="ECO:0000259" key="8">
    <source>
        <dbReference type="PROSITE" id="PS50886"/>
    </source>
</evidence>
<organism evidence="9 10">
    <name type="scientific">Meira miltonrushii</name>
    <dbReference type="NCBI Taxonomy" id="1280837"/>
    <lineage>
        <taxon>Eukaryota</taxon>
        <taxon>Fungi</taxon>
        <taxon>Dikarya</taxon>
        <taxon>Basidiomycota</taxon>
        <taxon>Ustilaginomycotina</taxon>
        <taxon>Exobasidiomycetes</taxon>
        <taxon>Exobasidiales</taxon>
        <taxon>Brachybasidiaceae</taxon>
        <taxon>Meira</taxon>
    </lineage>
</organism>
<protein>
    <submittedName>
        <fullName evidence="9">Nucleic acid-binding protein</fullName>
    </submittedName>
</protein>
<dbReference type="Gene3D" id="2.40.50.140">
    <property type="entry name" value="Nucleic acid-binding proteins"/>
    <property type="match status" value="1"/>
</dbReference>
<evidence type="ECO:0000256" key="1">
    <source>
        <dbReference type="ARBA" id="ARBA00004496"/>
    </source>
</evidence>
<dbReference type="Gene3D" id="1.20.1050.10">
    <property type="match status" value="1"/>
</dbReference>
<dbReference type="CDD" id="cd10289">
    <property type="entry name" value="GST_C_AaRS_like"/>
    <property type="match status" value="1"/>
</dbReference>
<feature type="compositionally biased region" description="Basic and acidic residues" evidence="7">
    <location>
        <begin position="175"/>
        <end position="204"/>
    </location>
</feature>
<dbReference type="InParanoid" id="A0A316VAA0"/>
<evidence type="ECO:0000313" key="10">
    <source>
        <dbReference type="Proteomes" id="UP000245771"/>
    </source>
</evidence>
<dbReference type="SUPFAM" id="SSF50249">
    <property type="entry name" value="Nucleic acid-binding proteins"/>
    <property type="match status" value="1"/>
</dbReference>
<dbReference type="OrthoDB" id="19141at2759"/>
<dbReference type="EMBL" id="KZ819604">
    <property type="protein sequence ID" value="PWN34400.1"/>
    <property type="molecule type" value="Genomic_DNA"/>
</dbReference>
<dbReference type="AlphaFoldDB" id="A0A316VAA0"/>
<dbReference type="FunFam" id="2.40.50.140:FF:000047">
    <property type="entry name" value="tyrosine--tRNA ligase, cytoplasmic isoform X2"/>
    <property type="match status" value="1"/>
</dbReference>
<dbReference type="GO" id="GO:0017102">
    <property type="term" value="C:methionyl glutamyl tRNA synthetase complex"/>
    <property type="evidence" value="ECO:0007669"/>
    <property type="project" value="TreeGrafter"/>
</dbReference>
<dbReference type="STRING" id="1280837.A0A316VAA0"/>
<dbReference type="PANTHER" id="PTHR11586">
    <property type="entry name" value="TRNA-AMINOACYLATION COFACTOR ARC1 FAMILY MEMBER"/>
    <property type="match status" value="1"/>
</dbReference>
<accession>A0A316VAA0</accession>
<dbReference type="InterPro" id="IPR004046">
    <property type="entry name" value="GST_C"/>
</dbReference>
<dbReference type="InterPro" id="IPR002547">
    <property type="entry name" value="tRNA-bd_dom"/>
</dbReference>
<feature type="region of interest" description="Disordered" evidence="7">
    <location>
        <begin position="175"/>
        <end position="244"/>
    </location>
</feature>
<keyword evidence="2" id="KW-0963">Cytoplasm</keyword>
<gene>
    <name evidence="9" type="ORF">FA14DRAFT_124562</name>
</gene>
<evidence type="ECO:0000256" key="4">
    <source>
        <dbReference type="ARBA" id="ARBA00022884"/>
    </source>
</evidence>
<feature type="domain" description="TRNA-binding" evidence="8">
    <location>
        <begin position="243"/>
        <end position="349"/>
    </location>
</feature>
<dbReference type="InterPro" id="IPR051270">
    <property type="entry name" value="Tyrosine-tRNA_ligase_regulator"/>
</dbReference>
<dbReference type="InterPro" id="IPR012340">
    <property type="entry name" value="NA-bd_OB-fold"/>
</dbReference>
<evidence type="ECO:0000313" key="9">
    <source>
        <dbReference type="EMBL" id="PWN34400.1"/>
    </source>
</evidence>
<dbReference type="FunCoup" id="A0A316VAA0">
    <property type="interactions" value="21"/>
</dbReference>
<dbReference type="PANTHER" id="PTHR11586:SF33">
    <property type="entry name" value="AMINOACYL TRNA SYNTHASE COMPLEX-INTERACTING MULTIFUNCTIONAL PROTEIN 1"/>
    <property type="match status" value="1"/>
</dbReference>
<comment type="subcellular location">
    <subcellularLocation>
        <location evidence="1">Cytoplasm</location>
    </subcellularLocation>
</comment>
<keyword evidence="4 6" id="KW-0694">RNA-binding</keyword>
<dbReference type="SUPFAM" id="SSF47616">
    <property type="entry name" value="GST C-terminal domain-like"/>
    <property type="match status" value="1"/>
</dbReference>
<evidence type="ECO:0000256" key="6">
    <source>
        <dbReference type="PROSITE-ProRule" id="PRU00209"/>
    </source>
</evidence>
<dbReference type="RefSeq" id="XP_025354702.1">
    <property type="nucleotide sequence ID" value="XM_025496650.1"/>
</dbReference>
<evidence type="ECO:0000256" key="2">
    <source>
        <dbReference type="ARBA" id="ARBA00022490"/>
    </source>
</evidence>
<proteinExistence type="predicted"/>
<dbReference type="GeneID" id="37018431"/>
<dbReference type="Proteomes" id="UP000245771">
    <property type="component" value="Unassembled WGS sequence"/>
</dbReference>